<dbReference type="GO" id="GO:0015631">
    <property type="term" value="F:tubulin binding"/>
    <property type="evidence" value="ECO:0007669"/>
    <property type="project" value="TreeGrafter"/>
</dbReference>
<dbReference type="CDD" id="cd13365">
    <property type="entry name" value="PH_PLC_plant-like"/>
    <property type="match status" value="1"/>
</dbReference>
<proteinExistence type="predicted"/>
<feature type="region of interest" description="Disordered" evidence="2">
    <location>
        <begin position="1089"/>
        <end position="1241"/>
    </location>
</feature>
<dbReference type="Pfam" id="PF12814">
    <property type="entry name" value="Mcp5_PH"/>
    <property type="match status" value="1"/>
</dbReference>
<accession>A0A4U0U476</accession>
<feature type="compositionally biased region" description="Acidic residues" evidence="2">
    <location>
        <begin position="533"/>
        <end position="543"/>
    </location>
</feature>
<evidence type="ECO:0000259" key="3">
    <source>
        <dbReference type="PROSITE" id="PS50003"/>
    </source>
</evidence>
<dbReference type="InterPro" id="IPR001849">
    <property type="entry name" value="PH_domain"/>
</dbReference>
<dbReference type="InterPro" id="IPR024774">
    <property type="entry name" value="PH_dom-Mcp5-type"/>
</dbReference>
<dbReference type="GO" id="GO:0032065">
    <property type="term" value="P:maintenance of protein location in cell cortex"/>
    <property type="evidence" value="ECO:0007669"/>
    <property type="project" value="InterPro"/>
</dbReference>
<dbReference type="PRINTS" id="PR00081">
    <property type="entry name" value="GDHRDH"/>
</dbReference>
<dbReference type="EMBL" id="NAJL01000013">
    <property type="protein sequence ID" value="TKA29758.1"/>
    <property type="molecule type" value="Genomic_DNA"/>
</dbReference>
<dbReference type="InterPro" id="IPR002347">
    <property type="entry name" value="SDR_fam"/>
</dbReference>
<dbReference type="PROSITE" id="PS50003">
    <property type="entry name" value="PH_DOMAIN"/>
    <property type="match status" value="1"/>
</dbReference>
<dbReference type="GO" id="GO:0005739">
    <property type="term" value="C:mitochondrion"/>
    <property type="evidence" value="ECO:0007669"/>
    <property type="project" value="TreeGrafter"/>
</dbReference>
<dbReference type="Proteomes" id="UP000308549">
    <property type="component" value="Unassembled WGS sequence"/>
</dbReference>
<feature type="compositionally biased region" description="Polar residues" evidence="2">
    <location>
        <begin position="1226"/>
        <end position="1241"/>
    </location>
</feature>
<evidence type="ECO:0000256" key="2">
    <source>
        <dbReference type="SAM" id="MobiDB-lite"/>
    </source>
</evidence>
<dbReference type="PANTHER" id="PTHR28190">
    <property type="entry name" value="NUCLEAR MIGRATION PROTEIN NUM1"/>
    <property type="match status" value="1"/>
</dbReference>
<feature type="compositionally biased region" description="Polar residues" evidence="2">
    <location>
        <begin position="1484"/>
        <end position="1536"/>
    </location>
</feature>
<organism evidence="4 5">
    <name type="scientific">Salinomyces thailandicus</name>
    <dbReference type="NCBI Taxonomy" id="706561"/>
    <lineage>
        <taxon>Eukaryota</taxon>
        <taxon>Fungi</taxon>
        <taxon>Dikarya</taxon>
        <taxon>Ascomycota</taxon>
        <taxon>Pezizomycotina</taxon>
        <taxon>Dothideomycetes</taxon>
        <taxon>Dothideomycetidae</taxon>
        <taxon>Mycosphaerellales</taxon>
        <taxon>Teratosphaeriaceae</taxon>
        <taxon>Salinomyces</taxon>
    </lineage>
</organism>
<dbReference type="GO" id="GO:0000226">
    <property type="term" value="P:microtubule cytoskeleton organization"/>
    <property type="evidence" value="ECO:0007669"/>
    <property type="project" value="TreeGrafter"/>
</dbReference>
<dbReference type="PANTHER" id="PTHR28190:SF1">
    <property type="entry name" value="NUCLEAR MIGRATION PROTEIN NUM1"/>
    <property type="match status" value="1"/>
</dbReference>
<dbReference type="SUPFAM" id="SSF51735">
    <property type="entry name" value="NAD(P)-binding Rossmann-fold domains"/>
    <property type="match status" value="1"/>
</dbReference>
<feature type="compositionally biased region" description="Polar residues" evidence="2">
    <location>
        <begin position="619"/>
        <end position="634"/>
    </location>
</feature>
<feature type="compositionally biased region" description="Acidic residues" evidence="2">
    <location>
        <begin position="471"/>
        <end position="482"/>
    </location>
</feature>
<feature type="region of interest" description="Disordered" evidence="2">
    <location>
        <begin position="127"/>
        <end position="169"/>
    </location>
</feature>
<dbReference type="Gene3D" id="3.40.50.720">
    <property type="entry name" value="NAD(P)-binding Rossmann-like Domain"/>
    <property type="match status" value="1"/>
</dbReference>
<feature type="compositionally biased region" description="Low complexity" evidence="2">
    <location>
        <begin position="155"/>
        <end position="167"/>
    </location>
</feature>
<feature type="coiled-coil region" evidence="1">
    <location>
        <begin position="186"/>
        <end position="290"/>
    </location>
</feature>
<feature type="compositionally biased region" description="Low complexity" evidence="2">
    <location>
        <begin position="487"/>
        <end position="503"/>
    </location>
</feature>
<feature type="region of interest" description="Disordered" evidence="2">
    <location>
        <begin position="1421"/>
        <end position="1537"/>
    </location>
</feature>
<dbReference type="SMART" id="SM00233">
    <property type="entry name" value="PH"/>
    <property type="match status" value="1"/>
</dbReference>
<reference evidence="4 5" key="1">
    <citation type="submission" date="2017-03" db="EMBL/GenBank/DDBJ databases">
        <title>Genomes of endolithic fungi from Antarctica.</title>
        <authorList>
            <person name="Coleine C."/>
            <person name="Masonjones S."/>
            <person name="Stajich J.E."/>
        </authorList>
    </citation>
    <scope>NUCLEOTIDE SEQUENCE [LARGE SCALE GENOMIC DNA]</scope>
    <source>
        <strain evidence="4 5">CCFEE 6315</strain>
    </source>
</reference>
<evidence type="ECO:0000313" key="5">
    <source>
        <dbReference type="Proteomes" id="UP000308549"/>
    </source>
</evidence>
<feature type="compositionally biased region" description="Basic and acidic residues" evidence="2">
    <location>
        <begin position="1199"/>
        <end position="1210"/>
    </location>
</feature>
<dbReference type="InterPro" id="IPR036291">
    <property type="entry name" value="NAD(P)-bd_dom_sf"/>
</dbReference>
<dbReference type="GO" id="GO:0005543">
    <property type="term" value="F:phospholipid binding"/>
    <property type="evidence" value="ECO:0007669"/>
    <property type="project" value="InterPro"/>
</dbReference>
<dbReference type="SUPFAM" id="SSF50729">
    <property type="entry name" value="PH domain-like"/>
    <property type="match status" value="1"/>
</dbReference>
<feature type="compositionally biased region" description="Polar residues" evidence="2">
    <location>
        <begin position="572"/>
        <end position="581"/>
    </location>
</feature>
<feature type="compositionally biased region" description="Polar residues" evidence="2">
    <location>
        <begin position="1158"/>
        <end position="1171"/>
    </location>
</feature>
<name>A0A4U0U476_9PEZI</name>
<feature type="domain" description="PH" evidence="3">
    <location>
        <begin position="1278"/>
        <end position="1389"/>
    </location>
</feature>
<feature type="region of interest" description="Disordered" evidence="2">
    <location>
        <begin position="350"/>
        <end position="382"/>
    </location>
</feature>
<keyword evidence="5" id="KW-1185">Reference proteome</keyword>
<comment type="caution">
    <text evidence="4">The sequence shown here is derived from an EMBL/GenBank/DDBJ whole genome shotgun (WGS) entry which is preliminary data.</text>
</comment>
<feature type="compositionally biased region" description="Acidic residues" evidence="2">
    <location>
        <begin position="639"/>
        <end position="649"/>
    </location>
</feature>
<gene>
    <name evidence="4" type="ORF">B0A50_03121</name>
</gene>
<evidence type="ECO:0000313" key="4">
    <source>
        <dbReference type="EMBL" id="TKA29758.1"/>
    </source>
</evidence>
<sequence length="1851" mass="200332">MATSANLPPGAIPANGFGDPFVSGSPGGPLRYASLDTDQLSMYSANSPAHAKRALEAHLKDTDRRIQDASRLGTTLLQQRRELSARMKDVEQAQEDHEMPTELRKKLADLEREYNEVGRESARAFLPRTRAAGGETGATPVALSGSGRESPTKVSAPSRRQRNQPSSRVHDIEFATEISTSLLAQVRQLQSVLAEKDDMLKDANNAKAQMEADLTGMSQRMKHMDESEQRYKDENWNLEMRLQELEAGHRDISDKHDRIALNLKAAETEKASAQRELDELKLSHERLNDDHAMVTKQQEGELHGLRREAEGHQTESEMLHKKVEDLTAQNAELAQAVSYRWNQPAAAADREFVSAAEDRNDDDLSPEHSESASPVKGTPRHGMLESETLRSSLNHAHRMIQNLKNNIHREKTEKLELKRMLQDARDELETRRGESGIAGNAAKKRRSDDSKFKKPARPDRLGANRISTTEILEDEPDWEDHEIDGTPSKSRSSGAAAPGAFPSETDSTDAFETATERDAMTETEAFETGNEGLGDDDDGEATETESGFKESGGVRGKGVSPLTATKAGDRSSFMSTASTSADEADDIRTPIQNQGPKYRLRVGRGARRSGRVSDVVTDSPRSPASSQGTPQPLGQTLGDELDAMDEDSGEGSPNRESFAASPETQRQASVNPADIPVESIEEESEFGSPLAASRTLRPEDKGSSLPPQSNTAMVAHEQVVKRPEYADAGVMTEPWAPEHDVGLRERAAQVVGGALAGFGLGRLGSQEKEASEERQLDAGAEETEVANDEHFAMAAAKPSEDMGTGEQPDAGLLGRTTVSTEPKSLTQSIPGPLAAFRDTDTAADTPNLPDFEHSAIVSQATEPVSPPRQSLLNGVSTPLKDPVAASAPIPVLAEEQHTPQQLSYSTVNAQAFEPSPVFATPHLPARSSGRLGMLFDGEEKASNDERAVREELPGTDGALPGAGFFTTAPLVRNRSLSTPASQGALPVQLQGNEKSIIEPRVFGGMRSGSEDIPTLVFGDDSDQEMQARAPPRVPLGEVPLNVAQQDRSPPYSNFPPIAAPLVTRKPMADEGSQTAVSGDEIEEMMRNKSMTTSTAPSMTDAAVSPIKPTTATRRSSESTTASAAVVEALQQRGPRKPASAGSVRSKAAERIPPPLPENYTQKITAASQKGQGTLVPATAGAMGPPVMPASSYKQGRPKTPAERVHERSLSRDGTTPRPVRTRESKPQMQSPSGLSRRTSVSSFASELDDRFNIARGHLIFPSDVKPSTDPRMIQAITQTMIGEYLWKYTRKAGRSETSKTRHRRFFWIHPYTRTLYWSERDPSTAGASMLKAKSMAIQAVRVVTDDNAYPPGLHRKSIVVVTPGREIVFTAPTGQRHETWNNALSYLLLRTEQEKGEAEDEVNDIDAEEFHPGFNIVRSISRMTGRDRSRSRNSLSSYNSRTTRTSSPQKREAGGSLAQRQSAAAARSQGATTPTLHPLASEVPSHTGTVNNPPSMSGRLSSFTSKFRPGSSQRGSFSTGRGHSSFSTRGRNTPNDPSDIYDASVVAESAEDLHAVIQRQEEQADRLENVRACCDALDRQPSTKMPSYVVTGASRGLGYAFVRHLAANESNVVIGIARNKLATDEQLAKDGIKNVTILSGDITDQKSLEAAADQTAKITGGSLDVLINNAAYLSAKGQFSNVTEQTPEELEEEMMVSFRANVVGVAHTINAFLPVIRKGQLKKVVTISSGHADIDLINDYDIAVAAPYTVSKAAANALMAKYNAALGKSEGILFFALSPGYVQTSQVAPTTEKEVAGMQAMIGSFKKHAPHFEAPMAAEESIEAQMKVIDGATMETTGGAFVSHFENKQWL</sequence>
<feature type="compositionally biased region" description="Low complexity" evidence="2">
    <location>
        <begin position="1454"/>
        <end position="1471"/>
    </location>
</feature>
<feature type="compositionally biased region" description="Basic residues" evidence="2">
    <location>
        <begin position="598"/>
        <end position="610"/>
    </location>
</feature>
<protein>
    <recommendedName>
        <fullName evidence="3">PH domain-containing protein</fullName>
    </recommendedName>
</protein>
<feature type="compositionally biased region" description="Low complexity" evidence="2">
    <location>
        <begin position="1432"/>
        <end position="1447"/>
    </location>
</feature>
<feature type="compositionally biased region" description="Low complexity" evidence="2">
    <location>
        <begin position="1109"/>
        <end position="1128"/>
    </location>
</feature>
<dbReference type="OrthoDB" id="2149224at2759"/>
<feature type="region of interest" description="Disordered" evidence="2">
    <location>
        <begin position="426"/>
        <end position="715"/>
    </location>
</feature>
<keyword evidence="1" id="KW-0175">Coiled coil</keyword>
<dbReference type="Pfam" id="PF00106">
    <property type="entry name" value="adh_short"/>
    <property type="match status" value="1"/>
</dbReference>
<evidence type="ECO:0000256" key="1">
    <source>
        <dbReference type="SAM" id="Coils"/>
    </source>
</evidence>
<dbReference type="GO" id="GO:0005938">
    <property type="term" value="C:cell cortex"/>
    <property type="evidence" value="ECO:0007669"/>
    <property type="project" value="InterPro"/>
</dbReference>
<dbReference type="InterPro" id="IPR053005">
    <property type="entry name" value="Nuclear_Pos-Cytoskel_Interact"/>
</dbReference>
<feature type="compositionally biased region" description="Basic and acidic residues" evidence="2">
    <location>
        <begin position="446"/>
        <end position="462"/>
    </location>
</feature>